<evidence type="ECO:0000313" key="3">
    <source>
        <dbReference type="EMBL" id="KAL3774487.1"/>
    </source>
</evidence>
<keyword evidence="1" id="KW-0472">Membrane</keyword>
<dbReference type="InterPro" id="IPR002575">
    <property type="entry name" value="Aminoglycoside_PTrfase"/>
</dbReference>
<accession>A0ABD3NHN0</accession>
<keyword evidence="1" id="KW-0812">Transmembrane</keyword>
<feature type="domain" description="Aminoglycoside phosphotransferase" evidence="2">
    <location>
        <begin position="89"/>
        <end position="277"/>
    </location>
</feature>
<dbReference type="PANTHER" id="PTHR11012:SF30">
    <property type="entry name" value="PROTEIN KINASE-LIKE DOMAIN-CONTAINING"/>
    <property type="match status" value="1"/>
</dbReference>
<dbReference type="SUPFAM" id="SSF56112">
    <property type="entry name" value="Protein kinase-like (PK-like)"/>
    <property type="match status" value="1"/>
</dbReference>
<proteinExistence type="predicted"/>
<evidence type="ECO:0000313" key="4">
    <source>
        <dbReference type="Proteomes" id="UP001530400"/>
    </source>
</evidence>
<reference evidence="3 4" key="1">
    <citation type="submission" date="2024-10" db="EMBL/GenBank/DDBJ databases">
        <title>Updated reference genomes for cyclostephanoid diatoms.</title>
        <authorList>
            <person name="Roberts W.R."/>
            <person name="Alverson A.J."/>
        </authorList>
    </citation>
    <scope>NUCLEOTIDE SEQUENCE [LARGE SCALE GENOMIC DNA]</scope>
    <source>
        <strain evidence="3 4">AJA010-31</strain>
    </source>
</reference>
<dbReference type="Proteomes" id="UP001530400">
    <property type="component" value="Unassembled WGS sequence"/>
</dbReference>
<sequence>MALSREEAADLARQCVPLMRERSNLSIPTDLECSLTEKDVQVQNKCRLWAGMGFIYTISFHNYIIVVKRIMPPPKERQSFGDRRKAVSYEVEAAFYENVALDLVNGGLSIPVPFLVQRDGGQITICMSYLEGRGGPYNDSETYAVLSWLAQLHAATWGEKADQLVCGLQPIGSYWHLDTRPDEHDSMARRGWEGRLKLAAKAIDERLKRDNMQCCIHGDAKDANMLFSGKGERCTVSMYDFQYYGKAPPAVDLAYFLCVGVGSTDEDGELLKYYHKELLNRLAPGSPRPSLVELKDSLALAFCDFQRFMSGWGNWGCDLSDIVRQTLDRLDGGKQLTEDGYRDAVTRVFG</sequence>
<dbReference type="EMBL" id="JALLPJ020001191">
    <property type="protein sequence ID" value="KAL3774487.1"/>
    <property type="molecule type" value="Genomic_DNA"/>
</dbReference>
<feature type="transmembrane region" description="Helical" evidence="1">
    <location>
        <begin position="48"/>
        <end position="67"/>
    </location>
</feature>
<dbReference type="InterPro" id="IPR011009">
    <property type="entry name" value="Kinase-like_dom_sf"/>
</dbReference>
<name>A0ABD3NHN0_9STRA</name>
<dbReference type="Gene3D" id="3.90.1200.10">
    <property type="match status" value="1"/>
</dbReference>
<evidence type="ECO:0000256" key="1">
    <source>
        <dbReference type="SAM" id="Phobius"/>
    </source>
</evidence>
<keyword evidence="1" id="KW-1133">Transmembrane helix</keyword>
<comment type="caution">
    <text evidence="3">The sequence shown here is derived from an EMBL/GenBank/DDBJ whole genome shotgun (WGS) entry which is preliminary data.</text>
</comment>
<evidence type="ECO:0000259" key="2">
    <source>
        <dbReference type="Pfam" id="PF01636"/>
    </source>
</evidence>
<dbReference type="PANTHER" id="PTHR11012">
    <property type="entry name" value="PROTEIN KINASE-LIKE DOMAIN-CONTAINING"/>
    <property type="match status" value="1"/>
</dbReference>
<organism evidence="3 4">
    <name type="scientific">Cyclotella atomus</name>
    <dbReference type="NCBI Taxonomy" id="382360"/>
    <lineage>
        <taxon>Eukaryota</taxon>
        <taxon>Sar</taxon>
        <taxon>Stramenopiles</taxon>
        <taxon>Ochrophyta</taxon>
        <taxon>Bacillariophyta</taxon>
        <taxon>Coscinodiscophyceae</taxon>
        <taxon>Thalassiosirophycidae</taxon>
        <taxon>Stephanodiscales</taxon>
        <taxon>Stephanodiscaceae</taxon>
        <taxon>Cyclotella</taxon>
    </lineage>
</organism>
<keyword evidence="4" id="KW-1185">Reference proteome</keyword>
<dbReference type="AlphaFoldDB" id="A0ABD3NHN0"/>
<protein>
    <recommendedName>
        <fullName evidence="2">Aminoglycoside phosphotransferase domain-containing protein</fullName>
    </recommendedName>
</protein>
<dbReference type="Pfam" id="PF01636">
    <property type="entry name" value="APH"/>
    <property type="match status" value="1"/>
</dbReference>
<gene>
    <name evidence="3" type="ORF">ACHAWO_007007</name>
</gene>